<protein>
    <submittedName>
        <fullName evidence="6">TonB-dependent receptor</fullName>
    </submittedName>
</protein>
<dbReference type="InterPro" id="IPR037066">
    <property type="entry name" value="Plug_dom_sf"/>
</dbReference>
<dbReference type="Gene3D" id="2.40.170.20">
    <property type="entry name" value="TonB-dependent receptor, beta-barrel domain"/>
    <property type="match status" value="1"/>
</dbReference>
<dbReference type="Pfam" id="PF07715">
    <property type="entry name" value="Plug"/>
    <property type="match status" value="1"/>
</dbReference>
<sequence>MHTSIRRVIFALFAVLFVFSSTGLWSQSAGNAGTVAGTVTDATGAIVPGATVSIENPVSGYSRVTTTDGSGHYQFTNLPLNPYHVVVSLTGFASSTQDIQVRSFVPIAVKTTLMVGATSTVVDVTGSDLVENDSTFHTDVDRGLFDKLPLESQSSSLSSLVTLASPGVAADSNGLFHGLGDHASNSFSIDGQPITDQQSKVFSNQIPSNSIQSIEVISGAPPAEFGGKTSLVIQVTTRSGLGVRKPTGSVTTSYGTFGSATAGVDLSYGGEKWGNFIEVDGLNTGRFLDPPEFTVFHDKGNEANVFDRIDRQLTPVDSIHLNLNYSRSWFQTPNAFDNLNVQNVISGGGGANPIFGNVGNTDQRSKIGTFDIAPTYTRTIGANSVFNFGPYIRKDQYDYYPSGNPLADLGPPNLQNQTISQTRSLTNAGVHTDFSYVKGINNIKVGANYSQTFLRESDTLGVVANTFNSPCTDGAANPVNGFTDPSQCAAAGLFPNDGMLAKTLGSQTLAFNPVLLPFDLTRGGGQFNFIGRTDVKEVALYVEDQIKAGNWLFNVGIRGDLYNGLTVARQAEPRVGIAYSVKQTNTVLRLSYARTLETPFNENLVLSSEGCGNEVLSPLLLCTPGVSGNLQPGYRNEFHAGLQQAFGKNFVISGDYIWKYTHNAFDFSVLGNTPITFPIDWHNSKIPGFALRADVPNFHNLSAFVVMSSVAARFFPPQVAGAGATVGNGGFPFRIDHDERYNQTTHVQYQIAGKHSPWVGFNWRFDSGLTAGSVPCYNVTDPNSLCNPANGGPSITINGQPGIDLSGLTPDQQFQAGLTCNGVKATPFVGIPGNQCLASQLTSKLVSIPAPGTENDDKNPPRIQERSLFDASIGQDNLFSGDKNKWSLRLTGVNITNKYALYNFLSTFSGTHYVTPRALTAELGFHF</sequence>
<name>A0AAU7ZLR6_9BACT</name>
<dbReference type="AlphaFoldDB" id="A0AAU7ZLR6"/>
<dbReference type="Pfam" id="PF13620">
    <property type="entry name" value="CarboxypepD_reg"/>
    <property type="match status" value="1"/>
</dbReference>
<dbReference type="EMBL" id="CP132942">
    <property type="protein sequence ID" value="XCB31878.1"/>
    <property type="molecule type" value="Genomic_DNA"/>
</dbReference>
<gene>
    <name evidence="6" type="ORF">RBB77_15670</name>
</gene>
<dbReference type="SUPFAM" id="SSF56935">
    <property type="entry name" value="Porins"/>
    <property type="match status" value="1"/>
</dbReference>
<evidence type="ECO:0000256" key="3">
    <source>
        <dbReference type="ARBA" id="ARBA00023237"/>
    </source>
</evidence>
<keyword evidence="2" id="KW-0472">Membrane</keyword>
<dbReference type="InterPro" id="IPR008969">
    <property type="entry name" value="CarboxyPept-like_regulatory"/>
</dbReference>
<dbReference type="KEGG" id="tpsc:RBB77_15670"/>
<keyword evidence="6" id="KW-0675">Receptor</keyword>
<keyword evidence="3" id="KW-0998">Cell outer membrane</keyword>
<evidence type="ECO:0000256" key="1">
    <source>
        <dbReference type="ARBA" id="ARBA00004442"/>
    </source>
</evidence>
<feature type="signal peptide" evidence="4">
    <location>
        <begin position="1"/>
        <end position="26"/>
    </location>
</feature>
<evidence type="ECO:0000313" key="6">
    <source>
        <dbReference type="EMBL" id="XCB31878.1"/>
    </source>
</evidence>
<keyword evidence="4" id="KW-0732">Signal</keyword>
<accession>A0AAU7ZLR6</accession>
<evidence type="ECO:0000256" key="2">
    <source>
        <dbReference type="ARBA" id="ARBA00023136"/>
    </source>
</evidence>
<feature type="chain" id="PRO_5043941606" evidence="4">
    <location>
        <begin position="27"/>
        <end position="927"/>
    </location>
</feature>
<feature type="domain" description="TonB-dependent receptor plug" evidence="5">
    <location>
        <begin position="164"/>
        <end position="228"/>
    </location>
</feature>
<proteinExistence type="predicted"/>
<organism evidence="6">
    <name type="scientific">Tunturiibacter psychrotolerans</name>
    <dbReference type="NCBI Taxonomy" id="3069686"/>
    <lineage>
        <taxon>Bacteria</taxon>
        <taxon>Pseudomonadati</taxon>
        <taxon>Acidobacteriota</taxon>
        <taxon>Terriglobia</taxon>
        <taxon>Terriglobales</taxon>
        <taxon>Acidobacteriaceae</taxon>
        <taxon>Tunturiibacter</taxon>
    </lineage>
</organism>
<evidence type="ECO:0000256" key="4">
    <source>
        <dbReference type="SAM" id="SignalP"/>
    </source>
</evidence>
<evidence type="ECO:0000259" key="5">
    <source>
        <dbReference type="Pfam" id="PF07715"/>
    </source>
</evidence>
<comment type="subcellular location">
    <subcellularLocation>
        <location evidence="1">Cell outer membrane</location>
    </subcellularLocation>
</comment>
<dbReference type="GO" id="GO:0009279">
    <property type="term" value="C:cell outer membrane"/>
    <property type="evidence" value="ECO:0007669"/>
    <property type="project" value="UniProtKB-SubCell"/>
</dbReference>
<dbReference type="Gene3D" id="2.170.130.10">
    <property type="entry name" value="TonB-dependent receptor, plug domain"/>
    <property type="match status" value="1"/>
</dbReference>
<dbReference type="InterPro" id="IPR012910">
    <property type="entry name" value="Plug_dom"/>
</dbReference>
<reference evidence="6" key="2">
    <citation type="journal article" date="2024" name="Environ. Microbiol.">
        <title>Genome analysis and description of Tunturibacter gen. nov. expands the diversity of Terriglobia in tundra soils.</title>
        <authorList>
            <person name="Messyasz A."/>
            <person name="Mannisto M.K."/>
            <person name="Kerkhof L.J."/>
            <person name="Haggblom M.M."/>
        </authorList>
    </citation>
    <scope>NUCLEOTIDE SEQUENCE</scope>
    <source>
        <strain evidence="6">X5P6</strain>
    </source>
</reference>
<reference evidence="6" key="1">
    <citation type="submission" date="2023-08" db="EMBL/GenBank/DDBJ databases">
        <authorList>
            <person name="Messyasz A."/>
            <person name="Mannisto M.K."/>
            <person name="Kerkhof L.J."/>
            <person name="Haggblom M."/>
        </authorList>
    </citation>
    <scope>NUCLEOTIDE SEQUENCE</scope>
    <source>
        <strain evidence="6">X5P6</strain>
    </source>
</reference>
<dbReference type="Gene3D" id="2.60.40.1120">
    <property type="entry name" value="Carboxypeptidase-like, regulatory domain"/>
    <property type="match status" value="1"/>
</dbReference>
<dbReference type="InterPro" id="IPR036942">
    <property type="entry name" value="Beta-barrel_TonB_sf"/>
</dbReference>
<dbReference type="SUPFAM" id="SSF49464">
    <property type="entry name" value="Carboxypeptidase regulatory domain-like"/>
    <property type="match status" value="1"/>
</dbReference>